<dbReference type="Proteomes" id="UP000823927">
    <property type="component" value="Unassembled WGS sequence"/>
</dbReference>
<sequence>MDVLELKDVRYVYQTKYQKKEALKGISGIFETGKLYAVVGRSGSGKTTLLSLMAGLDLPTSGDVICEGVSTARMDLAKYRRENAAVIYQSFRLIPLLTVAENIMYPMELMGMKAKQARKQARELAQKVNLPEELLDRFPTMLSGGEQQRVAIARALGMNTKLLLADEPTGNLDTQNSSLIFELLQELAHEMDYCVIVVTHDMELASKADQIIELQDGRVVEDDPEGGNGRDNG</sequence>
<evidence type="ECO:0000313" key="6">
    <source>
        <dbReference type="EMBL" id="HIS46130.1"/>
    </source>
</evidence>
<gene>
    <name evidence="6" type="ORF">IAB46_00975</name>
</gene>
<dbReference type="InterPro" id="IPR017871">
    <property type="entry name" value="ABC_transporter-like_CS"/>
</dbReference>
<dbReference type="PROSITE" id="PS50893">
    <property type="entry name" value="ABC_TRANSPORTER_2"/>
    <property type="match status" value="1"/>
</dbReference>
<dbReference type="GO" id="GO:0005524">
    <property type="term" value="F:ATP binding"/>
    <property type="evidence" value="ECO:0007669"/>
    <property type="project" value="UniProtKB-KW"/>
</dbReference>
<feature type="domain" description="ABC transporter" evidence="5">
    <location>
        <begin position="4"/>
        <end position="233"/>
    </location>
</feature>
<reference evidence="6" key="2">
    <citation type="journal article" date="2021" name="PeerJ">
        <title>Extensive microbial diversity within the chicken gut microbiome revealed by metagenomics and culture.</title>
        <authorList>
            <person name="Gilroy R."/>
            <person name="Ravi A."/>
            <person name="Getino M."/>
            <person name="Pursley I."/>
            <person name="Horton D.L."/>
            <person name="Alikhan N.F."/>
            <person name="Baker D."/>
            <person name="Gharbi K."/>
            <person name="Hall N."/>
            <person name="Watson M."/>
            <person name="Adriaenssens E.M."/>
            <person name="Foster-Nyarko E."/>
            <person name="Jarju S."/>
            <person name="Secka A."/>
            <person name="Antonio M."/>
            <person name="Oren A."/>
            <person name="Chaudhuri R.R."/>
            <person name="La Ragione R."/>
            <person name="Hildebrand F."/>
            <person name="Pallen M.J."/>
        </authorList>
    </citation>
    <scope>NUCLEOTIDE SEQUENCE</scope>
    <source>
        <strain evidence="6">CHK178-757</strain>
    </source>
</reference>
<evidence type="ECO:0000256" key="2">
    <source>
        <dbReference type="ARBA" id="ARBA00022448"/>
    </source>
</evidence>
<dbReference type="InterPro" id="IPR015854">
    <property type="entry name" value="ABC_transpr_LolD-like"/>
</dbReference>
<dbReference type="InterPro" id="IPR027417">
    <property type="entry name" value="P-loop_NTPase"/>
</dbReference>
<evidence type="ECO:0000256" key="3">
    <source>
        <dbReference type="ARBA" id="ARBA00022741"/>
    </source>
</evidence>
<dbReference type="Gene3D" id="3.40.50.300">
    <property type="entry name" value="P-loop containing nucleotide triphosphate hydrolases"/>
    <property type="match status" value="1"/>
</dbReference>
<dbReference type="GO" id="GO:0005886">
    <property type="term" value="C:plasma membrane"/>
    <property type="evidence" value="ECO:0007669"/>
    <property type="project" value="TreeGrafter"/>
</dbReference>
<dbReference type="AlphaFoldDB" id="A0A9D1F1X1"/>
<dbReference type="CDD" id="cd03255">
    <property type="entry name" value="ABC_MJ0796_LolCDE_FtsE"/>
    <property type="match status" value="1"/>
</dbReference>
<accession>A0A9D1F1X1</accession>
<dbReference type="InterPro" id="IPR003439">
    <property type="entry name" value="ABC_transporter-like_ATP-bd"/>
</dbReference>
<evidence type="ECO:0000259" key="5">
    <source>
        <dbReference type="PROSITE" id="PS50893"/>
    </source>
</evidence>
<name>A0A9D1F1X1_9FIRM</name>
<dbReference type="SMART" id="SM00382">
    <property type="entry name" value="AAA"/>
    <property type="match status" value="1"/>
</dbReference>
<evidence type="ECO:0000256" key="4">
    <source>
        <dbReference type="ARBA" id="ARBA00022840"/>
    </source>
</evidence>
<dbReference type="EMBL" id="DVIT01000004">
    <property type="protein sequence ID" value="HIS46130.1"/>
    <property type="molecule type" value="Genomic_DNA"/>
</dbReference>
<comment type="caution">
    <text evidence="6">The sequence shown here is derived from an EMBL/GenBank/DDBJ whole genome shotgun (WGS) entry which is preliminary data.</text>
</comment>
<protein>
    <submittedName>
        <fullName evidence="6">ABC transporter ATP-binding protein</fullName>
    </submittedName>
</protein>
<evidence type="ECO:0000256" key="1">
    <source>
        <dbReference type="ARBA" id="ARBA00005417"/>
    </source>
</evidence>
<dbReference type="InterPro" id="IPR017911">
    <property type="entry name" value="MacB-like_ATP-bd"/>
</dbReference>
<dbReference type="Pfam" id="PF00005">
    <property type="entry name" value="ABC_tran"/>
    <property type="match status" value="1"/>
</dbReference>
<dbReference type="PANTHER" id="PTHR24220:SF689">
    <property type="entry name" value="LIPOPROTEIN-RELEASING SYSTEM ATP-BINDING PROTEIN LOLD"/>
    <property type="match status" value="1"/>
</dbReference>
<organism evidence="6 7">
    <name type="scientific">Candidatus Scybalocola faecigallinarum</name>
    <dbReference type="NCBI Taxonomy" id="2840941"/>
    <lineage>
        <taxon>Bacteria</taxon>
        <taxon>Bacillati</taxon>
        <taxon>Bacillota</taxon>
        <taxon>Clostridia</taxon>
        <taxon>Lachnospirales</taxon>
        <taxon>Lachnospiraceae</taxon>
        <taxon>Lachnospiraceae incertae sedis</taxon>
        <taxon>Candidatus Scybalocola (ex Gilroy et al. 2021)</taxon>
    </lineage>
</organism>
<dbReference type="GO" id="GO:0016887">
    <property type="term" value="F:ATP hydrolysis activity"/>
    <property type="evidence" value="ECO:0007669"/>
    <property type="project" value="InterPro"/>
</dbReference>
<reference evidence="6" key="1">
    <citation type="submission" date="2020-10" db="EMBL/GenBank/DDBJ databases">
        <authorList>
            <person name="Gilroy R."/>
        </authorList>
    </citation>
    <scope>NUCLEOTIDE SEQUENCE</scope>
    <source>
        <strain evidence="6">CHK178-757</strain>
    </source>
</reference>
<dbReference type="FunFam" id="3.40.50.300:FF:000056">
    <property type="entry name" value="Cell division ATP-binding protein FtsE"/>
    <property type="match status" value="1"/>
</dbReference>
<dbReference type="SUPFAM" id="SSF52540">
    <property type="entry name" value="P-loop containing nucleoside triphosphate hydrolases"/>
    <property type="match status" value="1"/>
</dbReference>
<dbReference type="GO" id="GO:0022857">
    <property type="term" value="F:transmembrane transporter activity"/>
    <property type="evidence" value="ECO:0007669"/>
    <property type="project" value="TreeGrafter"/>
</dbReference>
<dbReference type="PROSITE" id="PS00211">
    <property type="entry name" value="ABC_TRANSPORTER_1"/>
    <property type="match status" value="1"/>
</dbReference>
<keyword evidence="3" id="KW-0547">Nucleotide-binding</keyword>
<keyword evidence="2" id="KW-0813">Transport</keyword>
<dbReference type="InterPro" id="IPR003593">
    <property type="entry name" value="AAA+_ATPase"/>
</dbReference>
<evidence type="ECO:0000313" key="7">
    <source>
        <dbReference type="Proteomes" id="UP000823927"/>
    </source>
</evidence>
<keyword evidence="4 6" id="KW-0067">ATP-binding</keyword>
<comment type="similarity">
    <text evidence="1">Belongs to the ABC transporter superfamily.</text>
</comment>
<dbReference type="PANTHER" id="PTHR24220">
    <property type="entry name" value="IMPORT ATP-BINDING PROTEIN"/>
    <property type="match status" value="1"/>
</dbReference>
<proteinExistence type="inferred from homology"/>